<name>A0ACD1FHZ7_MYCFR</name>
<protein>
    <submittedName>
        <fullName evidence="1">Uncharacterized protein</fullName>
    </submittedName>
</protein>
<evidence type="ECO:0000313" key="2">
    <source>
        <dbReference type="Proteomes" id="UP000825598"/>
    </source>
</evidence>
<gene>
    <name evidence="1" type="ORF">K6L26_03200</name>
</gene>
<dbReference type="Proteomes" id="UP000825598">
    <property type="component" value="Chromosome"/>
</dbReference>
<accession>A0ACD1FHZ7</accession>
<reference evidence="1" key="1">
    <citation type="submission" date="2021-07" db="EMBL/GenBank/DDBJ databases">
        <title>Complete Genome Sequences of Mycobacterium farcinogenes Isolated from Clinical Specimens from Patients in Thailand.</title>
        <authorList>
            <person name="Sodsai P."/>
        </authorList>
    </citation>
    <scope>NUCLEOTIDE SEQUENCE</scope>
    <source>
        <strain evidence="1">BKK/CU-MFGFA-001</strain>
    </source>
</reference>
<evidence type="ECO:0000313" key="1">
    <source>
        <dbReference type="EMBL" id="QZH66713.1"/>
    </source>
</evidence>
<proteinExistence type="predicted"/>
<keyword evidence="2" id="KW-1185">Reference proteome</keyword>
<organism evidence="1 2">
    <name type="scientific">Mycolicibacterium farcinogenes</name>
    <name type="common">Mycobacterium farcinogenes</name>
    <dbReference type="NCBI Taxonomy" id="1802"/>
    <lineage>
        <taxon>Bacteria</taxon>
        <taxon>Bacillati</taxon>
        <taxon>Actinomycetota</taxon>
        <taxon>Actinomycetes</taxon>
        <taxon>Mycobacteriales</taxon>
        <taxon>Mycobacteriaceae</taxon>
        <taxon>Mycolicibacterium</taxon>
    </lineage>
</organism>
<sequence length="370" mass="39146">MTTSTSGTRTAYRYARGLLAISVLLSLGCNAAHAYLTSGSAPLWLTMGVGSIPPLILALSVEAVVFCSRHARWAWGWGAVLFAATAGLVTGFSMSFAAISDLGRMANMSWWTAPMLPVGIDALVITGLGMVALFRPRQLGEEEVARDAAPRVPQRLRHAVDRGLRRDAAATKRRVDAPPRRDESPTTYPAEAAAMRDAAPAPAATQTDSVRDAALATHTDATPEEPATQPDALRDADTVEIPVTRDDSRDAAAKHGDGAATSRRLAAVPTPRPAATHAPAAPATQTATDHGANDDDDDEFMVRATRLVEAGRTTAPLDAVHRVLRGKANRESNRVVASKTGLTDSQVQRIVTAARELDAAEEPEPEPAFA</sequence>
<dbReference type="EMBL" id="CP081673">
    <property type="protein sequence ID" value="QZH66713.1"/>
    <property type="molecule type" value="Genomic_DNA"/>
</dbReference>